<evidence type="ECO:0000256" key="1">
    <source>
        <dbReference type="ARBA" id="ARBA00004651"/>
    </source>
</evidence>
<feature type="transmembrane region" description="Helical" evidence="9">
    <location>
        <begin position="335"/>
        <end position="360"/>
    </location>
</feature>
<feature type="transmembrane region" description="Helical" evidence="9">
    <location>
        <begin position="178"/>
        <end position="199"/>
    </location>
</feature>
<evidence type="ECO:0000256" key="2">
    <source>
        <dbReference type="ARBA" id="ARBA00005658"/>
    </source>
</evidence>
<keyword evidence="7 9" id="KW-0472">Membrane</keyword>
<dbReference type="InterPro" id="IPR000060">
    <property type="entry name" value="BCCT_transptr"/>
</dbReference>
<feature type="transmembrane region" description="Helical" evidence="9">
    <location>
        <begin position="433"/>
        <end position="452"/>
    </location>
</feature>
<protein>
    <submittedName>
        <fullName evidence="10">BCCT family transporter</fullName>
    </submittedName>
</protein>
<dbReference type="PROSITE" id="PS01303">
    <property type="entry name" value="BCCT"/>
    <property type="match status" value="1"/>
</dbReference>
<feature type="transmembrane region" description="Helical" evidence="9">
    <location>
        <begin position="219"/>
        <end position="238"/>
    </location>
</feature>
<feature type="transmembrane region" description="Helical" evidence="9">
    <location>
        <begin position="41"/>
        <end position="59"/>
    </location>
</feature>
<keyword evidence="11" id="KW-1185">Reference proteome</keyword>
<reference evidence="10" key="1">
    <citation type="submission" date="2023-06" db="EMBL/GenBank/DDBJ databases">
        <authorList>
            <person name="Jiang Y."/>
            <person name="Liu Q."/>
        </authorList>
    </citation>
    <scope>NUCLEOTIDE SEQUENCE</scope>
    <source>
        <strain evidence="10">CGMCC 1.12089</strain>
    </source>
</reference>
<sequence length="533" mass="57276">MQLIVSAGVIAAIVLWGLISPATLGSVFNRALADISHNFGWLYLWLVLLLVVLAVFLAVTRYGNLKLGDHDDEPEFSLPAWFSMLFAAGMGIGLVFYGVAEPISHYVTPPPGVEPLTAEAARTSMRYAFFHWGLHPWAVYGVVGLAIAFFSFRRKTTPLISSVTESLPWAIARKLSPAFNVLAIVATAFGVAASLGVGATQINGGLHAAFGVTVSATNQAIIIVVTTVLFITSAVTGVERGVKYLSMGNLLVAALLALFVLVVGPTVAIVDTLTNTLGSYLSQLVQMSLRTTPFRDNTWVADWTVFYWAWWLAWSPFVGLFIARVSKGRTIREFIMGVVLAPSLVGFVWFSIFGGTALNLEIFRDVPLAEAVKENVATTMFVMFNALPASTLLSIVATVLVFVFFVTSGDSATLVLGTMSTGGDPNPKAKVKIIWGVLVSGIAMSLLLAGGINALQAATIVFALPFSLVLILMCIALVIAIRQDWREEDAQERKLHRRLREWVSKEEAVGQGAGGGQAPSSARPAQARRDDIG</sequence>
<organism evidence="10 11">
    <name type="scientific">Variovorax dokdonensis</name>
    <dbReference type="NCBI Taxonomy" id="344883"/>
    <lineage>
        <taxon>Bacteria</taxon>
        <taxon>Pseudomonadati</taxon>
        <taxon>Pseudomonadota</taxon>
        <taxon>Betaproteobacteria</taxon>
        <taxon>Burkholderiales</taxon>
        <taxon>Comamonadaceae</taxon>
        <taxon>Variovorax</taxon>
    </lineage>
</organism>
<keyword evidence="5 9" id="KW-0812">Transmembrane</keyword>
<feature type="transmembrane region" description="Helical" evidence="9">
    <location>
        <begin position="250"/>
        <end position="270"/>
    </location>
</feature>
<evidence type="ECO:0000313" key="10">
    <source>
        <dbReference type="EMBL" id="MDM0046602.1"/>
    </source>
</evidence>
<keyword evidence="3" id="KW-0813">Transport</keyword>
<keyword evidence="6 9" id="KW-1133">Transmembrane helix</keyword>
<evidence type="ECO:0000256" key="9">
    <source>
        <dbReference type="SAM" id="Phobius"/>
    </source>
</evidence>
<dbReference type="InterPro" id="IPR018093">
    <property type="entry name" value="BCCT_CS"/>
</dbReference>
<dbReference type="Proteomes" id="UP001174908">
    <property type="component" value="Unassembled WGS sequence"/>
</dbReference>
<name>A0ABT7NF93_9BURK</name>
<feature type="region of interest" description="Disordered" evidence="8">
    <location>
        <begin position="505"/>
        <end position="533"/>
    </location>
</feature>
<comment type="caution">
    <text evidence="10">The sequence shown here is derived from an EMBL/GenBank/DDBJ whole genome shotgun (WGS) entry which is preliminary data.</text>
</comment>
<feature type="transmembrane region" description="Helical" evidence="9">
    <location>
        <begin position="305"/>
        <end position="323"/>
    </location>
</feature>
<evidence type="ECO:0000256" key="3">
    <source>
        <dbReference type="ARBA" id="ARBA00022448"/>
    </source>
</evidence>
<evidence type="ECO:0000256" key="8">
    <source>
        <dbReference type="SAM" id="MobiDB-lite"/>
    </source>
</evidence>
<feature type="transmembrane region" description="Helical" evidence="9">
    <location>
        <begin position="134"/>
        <end position="152"/>
    </location>
</feature>
<evidence type="ECO:0000256" key="5">
    <source>
        <dbReference type="ARBA" id="ARBA00022692"/>
    </source>
</evidence>
<evidence type="ECO:0000256" key="6">
    <source>
        <dbReference type="ARBA" id="ARBA00022989"/>
    </source>
</evidence>
<comment type="similarity">
    <text evidence="2">Belongs to the BCCT transporter (TC 2.A.15) family.</text>
</comment>
<comment type="subcellular location">
    <subcellularLocation>
        <location evidence="1">Cell membrane</location>
        <topology evidence="1">Multi-pass membrane protein</topology>
    </subcellularLocation>
</comment>
<dbReference type="NCBIfam" id="TIGR00842">
    <property type="entry name" value="bcct"/>
    <property type="match status" value="1"/>
</dbReference>
<evidence type="ECO:0000256" key="7">
    <source>
        <dbReference type="ARBA" id="ARBA00023136"/>
    </source>
</evidence>
<feature type="transmembrane region" description="Helical" evidence="9">
    <location>
        <begin position="80"/>
        <end position="100"/>
    </location>
</feature>
<evidence type="ECO:0000313" key="11">
    <source>
        <dbReference type="Proteomes" id="UP001174908"/>
    </source>
</evidence>
<feature type="transmembrane region" description="Helical" evidence="9">
    <location>
        <begin position="458"/>
        <end position="481"/>
    </location>
</feature>
<dbReference type="Pfam" id="PF02028">
    <property type="entry name" value="BCCT"/>
    <property type="match status" value="1"/>
</dbReference>
<proteinExistence type="inferred from homology"/>
<dbReference type="EMBL" id="JASZYV010000004">
    <property type="protein sequence ID" value="MDM0046602.1"/>
    <property type="molecule type" value="Genomic_DNA"/>
</dbReference>
<gene>
    <name evidence="10" type="ORF">QTH91_19085</name>
</gene>
<keyword evidence="4" id="KW-1003">Cell membrane</keyword>
<dbReference type="RefSeq" id="WP_286661721.1">
    <property type="nucleotide sequence ID" value="NZ_JASZYV010000004.1"/>
</dbReference>
<dbReference type="PANTHER" id="PTHR30047:SF7">
    <property type="entry name" value="HIGH-AFFINITY CHOLINE TRANSPORT PROTEIN"/>
    <property type="match status" value="1"/>
</dbReference>
<feature type="transmembrane region" description="Helical" evidence="9">
    <location>
        <begin position="380"/>
        <end position="406"/>
    </location>
</feature>
<accession>A0ABT7NF93</accession>
<dbReference type="PANTHER" id="PTHR30047">
    <property type="entry name" value="HIGH-AFFINITY CHOLINE TRANSPORT PROTEIN-RELATED"/>
    <property type="match status" value="1"/>
</dbReference>
<evidence type="ECO:0000256" key="4">
    <source>
        <dbReference type="ARBA" id="ARBA00022475"/>
    </source>
</evidence>